<keyword evidence="3" id="KW-1185">Reference proteome</keyword>
<dbReference type="InterPro" id="IPR006652">
    <property type="entry name" value="Kelch_1"/>
</dbReference>
<evidence type="ECO:0000313" key="2">
    <source>
        <dbReference type="EMBL" id="GIY31871.1"/>
    </source>
</evidence>
<organism evidence="2 3">
    <name type="scientific">Caerostris extrusa</name>
    <name type="common">Bark spider</name>
    <name type="synonym">Caerostris bankana</name>
    <dbReference type="NCBI Taxonomy" id="172846"/>
    <lineage>
        <taxon>Eukaryota</taxon>
        <taxon>Metazoa</taxon>
        <taxon>Ecdysozoa</taxon>
        <taxon>Arthropoda</taxon>
        <taxon>Chelicerata</taxon>
        <taxon>Arachnida</taxon>
        <taxon>Araneae</taxon>
        <taxon>Araneomorphae</taxon>
        <taxon>Entelegynae</taxon>
        <taxon>Araneoidea</taxon>
        <taxon>Araneidae</taxon>
        <taxon>Caerostris</taxon>
    </lineage>
</organism>
<dbReference type="Pfam" id="PF01344">
    <property type="entry name" value="Kelch_1"/>
    <property type="match status" value="1"/>
</dbReference>
<evidence type="ECO:0000313" key="3">
    <source>
        <dbReference type="Proteomes" id="UP001054945"/>
    </source>
</evidence>
<dbReference type="Gene3D" id="2.120.10.80">
    <property type="entry name" value="Kelch-type beta propeller"/>
    <property type="match status" value="1"/>
</dbReference>
<dbReference type="InterPro" id="IPR015915">
    <property type="entry name" value="Kelch-typ_b-propeller"/>
</dbReference>
<keyword evidence="1" id="KW-0880">Kelch repeat</keyword>
<comment type="caution">
    <text evidence="2">The sequence shown here is derived from an EMBL/GenBank/DDBJ whole genome shotgun (WGS) entry which is preliminary data.</text>
</comment>
<accession>A0AAV4SGF0</accession>
<name>A0AAV4SGF0_CAEEX</name>
<gene>
    <name evidence="2" type="primary">Klhl10_6</name>
    <name evidence="2" type="ORF">CEXT_91241</name>
</gene>
<dbReference type="EMBL" id="BPLR01009428">
    <property type="protein sequence ID" value="GIY31871.1"/>
    <property type="molecule type" value="Genomic_DNA"/>
</dbReference>
<evidence type="ECO:0000256" key="1">
    <source>
        <dbReference type="ARBA" id="ARBA00022441"/>
    </source>
</evidence>
<dbReference type="Proteomes" id="UP001054945">
    <property type="component" value="Unassembled WGS sequence"/>
</dbReference>
<protein>
    <submittedName>
        <fullName evidence="2">Kelch-like protein 10</fullName>
    </submittedName>
</protein>
<reference evidence="2 3" key="1">
    <citation type="submission" date="2021-06" db="EMBL/GenBank/DDBJ databases">
        <title>Caerostris extrusa draft genome.</title>
        <authorList>
            <person name="Kono N."/>
            <person name="Arakawa K."/>
        </authorList>
    </citation>
    <scope>NUCLEOTIDE SEQUENCE [LARGE SCALE GENOMIC DNA]</scope>
</reference>
<dbReference type="SUPFAM" id="SSF117281">
    <property type="entry name" value="Kelch motif"/>
    <property type="match status" value="1"/>
</dbReference>
<dbReference type="AlphaFoldDB" id="A0AAV4SGF0"/>
<sequence>MPLNDFQCLIKDPMINKCIQCKPYVAQVARFFLRDISFTLNSAGKLKQEMFFIPRLPRSLIVCIGGVESDGPDEPIEIQEPTGPRVYHQCVSLGKYVYLMGGTGGFNPTNTCCRFHTETMKYEEVSPMHEIRCFLSAVELNGKALRNGRI</sequence>
<proteinExistence type="predicted"/>